<reference evidence="1" key="1">
    <citation type="submission" date="2014-05" db="EMBL/GenBank/DDBJ databases">
        <authorList>
            <person name="Chronopoulou M."/>
        </authorList>
    </citation>
    <scope>NUCLEOTIDE SEQUENCE</scope>
    <source>
        <tissue evidence="1">Whole organism</tissue>
    </source>
</reference>
<dbReference type="AlphaFoldDB" id="A0A0K2TR70"/>
<accession>A0A0K2TR70</accession>
<organism evidence="1">
    <name type="scientific">Lepeophtheirus salmonis</name>
    <name type="common">Salmon louse</name>
    <name type="synonym">Caligus salmonis</name>
    <dbReference type="NCBI Taxonomy" id="72036"/>
    <lineage>
        <taxon>Eukaryota</taxon>
        <taxon>Metazoa</taxon>
        <taxon>Ecdysozoa</taxon>
        <taxon>Arthropoda</taxon>
        <taxon>Crustacea</taxon>
        <taxon>Multicrustacea</taxon>
        <taxon>Hexanauplia</taxon>
        <taxon>Copepoda</taxon>
        <taxon>Siphonostomatoida</taxon>
        <taxon>Caligidae</taxon>
        <taxon>Lepeophtheirus</taxon>
    </lineage>
</organism>
<feature type="non-terminal residue" evidence="1">
    <location>
        <position position="1"/>
    </location>
</feature>
<dbReference type="EMBL" id="HACA01010510">
    <property type="protein sequence ID" value="CDW27871.1"/>
    <property type="molecule type" value="Transcribed_RNA"/>
</dbReference>
<name>A0A0K2TR70_LEPSM</name>
<proteinExistence type="predicted"/>
<sequence>LFLQTLSVVEPSLFLNKPPLFFIRESLGLFIQFIIGFEDRLILRAQTPLTLQDTPQIICNLLIDAQKTLIFLFESSFLRRELCDFFCGSLQQILKIIRYNTDFFCLLRSSWSRNSFGSEIQCGRGRG</sequence>
<evidence type="ECO:0000313" key="1">
    <source>
        <dbReference type="EMBL" id="CDW27871.1"/>
    </source>
</evidence>
<protein>
    <submittedName>
        <fullName evidence="1">Uncharacterized protein</fullName>
    </submittedName>
</protein>